<evidence type="ECO:0000259" key="2">
    <source>
        <dbReference type="Pfam" id="PF08327"/>
    </source>
</evidence>
<name>A0A1J0VQ97_9NOCA</name>
<dbReference type="SUPFAM" id="SSF55961">
    <property type="entry name" value="Bet v1-like"/>
    <property type="match status" value="1"/>
</dbReference>
<evidence type="ECO:0000313" key="4">
    <source>
        <dbReference type="Proteomes" id="UP000183810"/>
    </source>
</evidence>
<keyword evidence="4" id="KW-1185">Reference proteome</keyword>
<gene>
    <name evidence="3" type="ORF">BOX37_09375</name>
</gene>
<evidence type="ECO:0000256" key="1">
    <source>
        <dbReference type="ARBA" id="ARBA00006817"/>
    </source>
</evidence>
<accession>A0A1J0VQ97</accession>
<reference evidence="3" key="1">
    <citation type="submission" date="2016-11" db="EMBL/GenBank/DDBJ databases">
        <authorList>
            <person name="Jaros S."/>
            <person name="Januszkiewicz K."/>
            <person name="Wedrychowicz H."/>
        </authorList>
    </citation>
    <scope>NUCLEOTIDE SEQUENCE [LARGE SCALE GENOMIC DNA]</scope>
    <source>
        <strain evidence="3">Y48</strain>
    </source>
</reference>
<comment type="similarity">
    <text evidence="1">Belongs to the AHA1 family.</text>
</comment>
<dbReference type="Proteomes" id="UP000183810">
    <property type="component" value="Chromosome"/>
</dbReference>
<dbReference type="EMBL" id="CP018082">
    <property type="protein sequence ID" value="APE34135.1"/>
    <property type="molecule type" value="Genomic_DNA"/>
</dbReference>
<proteinExistence type="inferred from homology"/>
<dbReference type="KEGG" id="nsl:BOX37_09375"/>
<dbReference type="InterPro" id="IPR013538">
    <property type="entry name" value="ASHA1/2-like_C"/>
</dbReference>
<dbReference type="AlphaFoldDB" id="A0A1J0VQ97"/>
<protein>
    <submittedName>
        <fullName evidence="3">Activator of HSP90 ATPase</fullName>
    </submittedName>
</protein>
<organism evidence="3 4">
    <name type="scientific">Nocardia mangyaensis</name>
    <dbReference type="NCBI Taxonomy" id="2213200"/>
    <lineage>
        <taxon>Bacteria</taxon>
        <taxon>Bacillati</taxon>
        <taxon>Actinomycetota</taxon>
        <taxon>Actinomycetes</taxon>
        <taxon>Mycobacteriales</taxon>
        <taxon>Nocardiaceae</taxon>
        <taxon>Nocardia</taxon>
    </lineage>
</organism>
<feature type="domain" description="Activator of Hsp90 ATPase homologue 1/2-like C-terminal" evidence="2">
    <location>
        <begin position="11"/>
        <end position="148"/>
    </location>
</feature>
<dbReference type="RefSeq" id="WP_071927318.1">
    <property type="nucleotide sequence ID" value="NZ_CP018082.1"/>
</dbReference>
<dbReference type="Gene3D" id="3.30.530.20">
    <property type="match status" value="1"/>
</dbReference>
<sequence length="152" mass="16412">MATTRTGIDINAPRAVVYQLLLDGDAVKAWMMPDGTSEVHRFEPKEGGTFSITTTYAASTDASGTEPQHDAYYGRFTTLIPDEKIVEVLEFVTEKPDISGAQMVAFTLSDTGNGTRLDIEHTGVPSGLSQADNEASWQLALTKLRAMAEGRA</sequence>
<dbReference type="InterPro" id="IPR023393">
    <property type="entry name" value="START-like_dom_sf"/>
</dbReference>
<evidence type="ECO:0000313" key="3">
    <source>
        <dbReference type="EMBL" id="APE34135.1"/>
    </source>
</evidence>
<dbReference type="OrthoDB" id="9786557at2"/>
<dbReference type="Pfam" id="PF08327">
    <property type="entry name" value="AHSA1"/>
    <property type="match status" value="1"/>
</dbReference>